<feature type="domain" description="MmgE/PrpD C-terminal" evidence="3">
    <location>
        <begin position="256"/>
        <end position="409"/>
    </location>
</feature>
<feature type="domain" description="MmgE/PrpD N-terminal" evidence="2">
    <location>
        <begin position="14"/>
        <end position="234"/>
    </location>
</feature>
<dbReference type="InterPro" id="IPR045337">
    <property type="entry name" value="MmgE_PrpD_C"/>
</dbReference>
<dbReference type="InterPro" id="IPR045336">
    <property type="entry name" value="MmgE_PrpD_N"/>
</dbReference>
<evidence type="ECO:0000259" key="2">
    <source>
        <dbReference type="Pfam" id="PF03972"/>
    </source>
</evidence>
<evidence type="ECO:0000313" key="4">
    <source>
        <dbReference type="EMBL" id="MDQ0456323.1"/>
    </source>
</evidence>
<dbReference type="InterPro" id="IPR042188">
    <property type="entry name" value="MmgE/PrpD_sf_2"/>
</dbReference>
<dbReference type="InterPro" id="IPR042183">
    <property type="entry name" value="MmgE/PrpD_sf_1"/>
</dbReference>
<dbReference type="PANTHER" id="PTHR16943">
    <property type="entry name" value="2-METHYLCITRATE DEHYDRATASE-RELATED"/>
    <property type="match status" value="1"/>
</dbReference>
<name>A0ABU0IF92_9HYPH</name>
<proteinExistence type="inferred from homology"/>
<protein>
    <submittedName>
        <fullName evidence="4">2-methylcitrate dehydratase PrpD</fullName>
    </submittedName>
</protein>
<dbReference type="Proteomes" id="UP001235269">
    <property type="component" value="Unassembled WGS sequence"/>
</dbReference>
<organism evidence="4 5">
    <name type="scientific">Rhizobium paknamense</name>
    <dbReference type="NCBI Taxonomy" id="1206817"/>
    <lineage>
        <taxon>Bacteria</taxon>
        <taxon>Pseudomonadati</taxon>
        <taxon>Pseudomonadota</taxon>
        <taxon>Alphaproteobacteria</taxon>
        <taxon>Hyphomicrobiales</taxon>
        <taxon>Rhizobiaceae</taxon>
        <taxon>Rhizobium/Agrobacterium group</taxon>
        <taxon>Rhizobium</taxon>
    </lineage>
</organism>
<dbReference type="InterPro" id="IPR005656">
    <property type="entry name" value="MmgE_PrpD"/>
</dbReference>
<accession>A0ABU0IF92</accession>
<gene>
    <name evidence="4" type="ORF">QO005_002664</name>
</gene>
<dbReference type="Gene3D" id="3.30.1330.120">
    <property type="entry name" value="2-methylcitrate dehydratase PrpD"/>
    <property type="match status" value="1"/>
</dbReference>
<dbReference type="EMBL" id="JAUSWH010000008">
    <property type="protein sequence ID" value="MDQ0456323.1"/>
    <property type="molecule type" value="Genomic_DNA"/>
</dbReference>
<dbReference type="RefSeq" id="WP_307158523.1">
    <property type="nucleotide sequence ID" value="NZ_JAUSWH010000008.1"/>
</dbReference>
<sequence length="459" mass="48996">MYTSEKLANLLSMLDSVPASASEAARRSILDTVSAAVAGLVTPGGKAGREAAIDIWGQGPVPIWLTSARTSVTGAAFANSVAASILDLDDGHRAAAGHPGASIIPAVLAAVHENPALEARAPAAIAIGYEVGIRIAASRDLRRLDTVNSGRWCGQAVAAAVGWLKGLPPRVLAEAISIAGMVAPQMPVAEFTQVGNHVKEAIPHATANGFMSLSLAERGFAGPLDIFDDPRHFSAEALLSGFGESWLIETAYFKPYSCCRWIHAPIDGLVKIMADQKLSFQDISRIRVETFGKGVHTLNNQKAPKTLEAAQFSTPFCLGVTASRGPEALLPMTDPGLLKDHAALLIASLVEVVLDKEMDSYFSAAVPARISVSCGDTVFTETVMAPLGEPTNPMDWDMLFQKFHRLAYHQMRPGAMVDMQNALEQMRAGHLAPLLAELGHFQENCSAVFRPEMRKTKNL</sequence>
<dbReference type="InterPro" id="IPR036148">
    <property type="entry name" value="MmgE/PrpD_sf"/>
</dbReference>
<keyword evidence="5" id="KW-1185">Reference proteome</keyword>
<dbReference type="Gene3D" id="1.10.4100.10">
    <property type="entry name" value="2-methylcitrate dehydratase PrpD"/>
    <property type="match status" value="1"/>
</dbReference>
<reference evidence="4 5" key="1">
    <citation type="submission" date="2023-07" db="EMBL/GenBank/DDBJ databases">
        <title>Genomic Encyclopedia of Type Strains, Phase IV (KMG-IV): sequencing the most valuable type-strain genomes for metagenomic binning, comparative biology and taxonomic classification.</title>
        <authorList>
            <person name="Goeker M."/>
        </authorList>
    </citation>
    <scope>NUCLEOTIDE SEQUENCE [LARGE SCALE GENOMIC DNA]</scope>
    <source>
        <strain evidence="4 5">DSM 100301</strain>
    </source>
</reference>
<comment type="similarity">
    <text evidence="1">Belongs to the PrpD family.</text>
</comment>
<dbReference type="Pfam" id="PF03972">
    <property type="entry name" value="MmgE_PrpD_N"/>
    <property type="match status" value="1"/>
</dbReference>
<evidence type="ECO:0000256" key="1">
    <source>
        <dbReference type="ARBA" id="ARBA00006174"/>
    </source>
</evidence>
<evidence type="ECO:0000259" key="3">
    <source>
        <dbReference type="Pfam" id="PF19305"/>
    </source>
</evidence>
<evidence type="ECO:0000313" key="5">
    <source>
        <dbReference type="Proteomes" id="UP001235269"/>
    </source>
</evidence>
<dbReference type="Pfam" id="PF19305">
    <property type="entry name" value="MmgE_PrpD_C"/>
    <property type="match status" value="1"/>
</dbReference>
<comment type="caution">
    <text evidence="4">The sequence shown here is derived from an EMBL/GenBank/DDBJ whole genome shotgun (WGS) entry which is preliminary data.</text>
</comment>
<dbReference type="SUPFAM" id="SSF103378">
    <property type="entry name" value="2-methylcitrate dehydratase PrpD"/>
    <property type="match status" value="1"/>
</dbReference>
<dbReference type="PANTHER" id="PTHR16943:SF8">
    <property type="entry name" value="2-METHYLCITRATE DEHYDRATASE"/>
    <property type="match status" value="1"/>
</dbReference>